<evidence type="ECO:0000256" key="2">
    <source>
        <dbReference type="ARBA" id="ARBA00022737"/>
    </source>
</evidence>
<evidence type="ECO:0000256" key="1">
    <source>
        <dbReference type="ARBA" id="ARBA00022574"/>
    </source>
</evidence>
<dbReference type="SUPFAM" id="SSF50978">
    <property type="entry name" value="WD40 repeat-like"/>
    <property type="match status" value="1"/>
</dbReference>
<organism evidence="5 6">
    <name type="scientific">Puccinia graminis f. sp. tritici</name>
    <dbReference type="NCBI Taxonomy" id="56615"/>
    <lineage>
        <taxon>Eukaryota</taxon>
        <taxon>Fungi</taxon>
        <taxon>Dikarya</taxon>
        <taxon>Basidiomycota</taxon>
        <taxon>Pucciniomycotina</taxon>
        <taxon>Pucciniomycetes</taxon>
        <taxon>Pucciniales</taxon>
        <taxon>Pucciniaceae</taxon>
        <taxon>Puccinia</taxon>
    </lineage>
</organism>
<comment type="caution">
    <text evidence="5">The sequence shown here is derived from an EMBL/GenBank/DDBJ whole genome shotgun (WGS) entry which is preliminary data.</text>
</comment>
<feature type="repeat" description="WD" evidence="3">
    <location>
        <begin position="89"/>
        <end position="121"/>
    </location>
</feature>
<dbReference type="PANTHER" id="PTHR16017:SF0">
    <property type="entry name" value="WD REPEAT-CONTAINING PROTEIN 70"/>
    <property type="match status" value="1"/>
</dbReference>
<evidence type="ECO:0000313" key="5">
    <source>
        <dbReference type="EMBL" id="KAA1068553.1"/>
    </source>
</evidence>
<protein>
    <submittedName>
        <fullName evidence="5">Uncharacterized protein</fullName>
    </submittedName>
</protein>
<accession>A0A5B0LXF1</accession>
<dbReference type="PANTHER" id="PTHR16017">
    <property type="entry name" value="GASTRULATION DEFECTIVE PROTEIN 1-RELATED"/>
    <property type="match status" value="1"/>
</dbReference>
<dbReference type="GO" id="GO:0005634">
    <property type="term" value="C:nucleus"/>
    <property type="evidence" value="ECO:0007669"/>
    <property type="project" value="TreeGrafter"/>
</dbReference>
<dbReference type="InterPro" id="IPR001680">
    <property type="entry name" value="WD40_rpt"/>
</dbReference>
<feature type="compositionally biased region" description="Polar residues" evidence="4">
    <location>
        <begin position="46"/>
        <end position="64"/>
    </location>
</feature>
<keyword evidence="2" id="KW-0677">Repeat</keyword>
<evidence type="ECO:0000256" key="4">
    <source>
        <dbReference type="SAM" id="MobiDB-lite"/>
    </source>
</evidence>
<dbReference type="AlphaFoldDB" id="A0A5B0LXF1"/>
<dbReference type="GO" id="GO:0035861">
    <property type="term" value="C:site of double-strand break"/>
    <property type="evidence" value="ECO:0007669"/>
    <property type="project" value="TreeGrafter"/>
</dbReference>
<gene>
    <name evidence="5" type="ORF">PGTUg99_031426</name>
</gene>
<keyword evidence="1 3" id="KW-0853">WD repeat</keyword>
<dbReference type="Proteomes" id="UP000325313">
    <property type="component" value="Unassembled WGS sequence"/>
</dbReference>
<dbReference type="InterPro" id="IPR015943">
    <property type="entry name" value="WD40/YVTN_repeat-like_dom_sf"/>
</dbReference>
<sequence length="157" mass="17207">MDEFGLPVQFGKIQAKSDISNKISETKRKDPVVGPSGQPVVDLKQSKNSELTRSASVAGPSSPTSESDSEKQDEDEPAVQLPTTHEVLLKDHSKSVSALSLDPSGARLVSGSYDYACKLWDFGGMNSSFKPFRSWEPRQSHQVGHLNRSITPSRFLF</sequence>
<evidence type="ECO:0000313" key="6">
    <source>
        <dbReference type="Proteomes" id="UP000325313"/>
    </source>
</evidence>
<dbReference type="EMBL" id="VDEP01000505">
    <property type="protein sequence ID" value="KAA1068553.1"/>
    <property type="molecule type" value="Genomic_DNA"/>
</dbReference>
<dbReference type="Pfam" id="PF00400">
    <property type="entry name" value="WD40"/>
    <property type="match status" value="1"/>
</dbReference>
<proteinExistence type="predicted"/>
<dbReference type="PROSITE" id="PS50082">
    <property type="entry name" value="WD_REPEATS_2"/>
    <property type="match status" value="1"/>
</dbReference>
<evidence type="ECO:0000256" key="3">
    <source>
        <dbReference type="PROSITE-ProRule" id="PRU00221"/>
    </source>
</evidence>
<dbReference type="SMART" id="SM00320">
    <property type="entry name" value="WD40"/>
    <property type="match status" value="1"/>
</dbReference>
<dbReference type="Gene3D" id="2.130.10.10">
    <property type="entry name" value="YVTN repeat-like/Quinoprotein amine dehydrogenase"/>
    <property type="match status" value="1"/>
</dbReference>
<dbReference type="PROSITE" id="PS50294">
    <property type="entry name" value="WD_REPEATS_REGION"/>
    <property type="match status" value="1"/>
</dbReference>
<name>A0A5B0LXF1_PUCGR</name>
<dbReference type="InterPro" id="IPR051858">
    <property type="entry name" value="WD_repeat_GAD-1"/>
</dbReference>
<reference evidence="5 6" key="1">
    <citation type="submission" date="2019-05" db="EMBL/GenBank/DDBJ databases">
        <title>Emergence of the Ug99 lineage of the wheat stem rust pathogen through somatic hybridization.</title>
        <authorList>
            <person name="Li F."/>
            <person name="Upadhyaya N.M."/>
            <person name="Sperschneider J."/>
            <person name="Matny O."/>
            <person name="Nguyen-Phuc H."/>
            <person name="Mago R."/>
            <person name="Raley C."/>
            <person name="Miller M.E."/>
            <person name="Silverstein K.A.T."/>
            <person name="Henningsen E."/>
            <person name="Hirsch C.D."/>
            <person name="Visser B."/>
            <person name="Pretorius Z.A."/>
            <person name="Steffenson B.J."/>
            <person name="Schwessinger B."/>
            <person name="Dodds P.N."/>
            <person name="Figueroa M."/>
        </authorList>
    </citation>
    <scope>NUCLEOTIDE SEQUENCE [LARGE SCALE GENOMIC DNA]</scope>
    <source>
        <strain evidence="5 6">Ug99</strain>
    </source>
</reference>
<feature type="region of interest" description="Disordered" evidence="4">
    <location>
        <begin position="18"/>
        <end position="81"/>
    </location>
</feature>
<dbReference type="InterPro" id="IPR036322">
    <property type="entry name" value="WD40_repeat_dom_sf"/>
</dbReference>